<evidence type="ECO:0000256" key="6">
    <source>
        <dbReference type="ARBA" id="ARBA00022816"/>
    </source>
</evidence>
<dbReference type="STRING" id="101127.A0A1X2G9C9"/>
<evidence type="ECO:0000256" key="11">
    <source>
        <dbReference type="ARBA" id="ARBA00023136"/>
    </source>
</evidence>
<feature type="transmembrane region" description="Helical" evidence="13">
    <location>
        <begin position="184"/>
        <end position="204"/>
    </location>
</feature>
<dbReference type="GO" id="GO:0070762">
    <property type="term" value="C:nuclear pore transmembrane ring"/>
    <property type="evidence" value="ECO:0007669"/>
    <property type="project" value="TreeGrafter"/>
</dbReference>
<keyword evidence="9" id="KW-0811">Translocation</keyword>
<comment type="subcellular location">
    <subcellularLocation>
        <location evidence="1">Nucleus membrane</location>
        <topology evidence="1">Multi-pass membrane protein</topology>
    </subcellularLocation>
    <subcellularLocation>
        <location evidence="2">Nucleus</location>
        <location evidence="2">Nuclear pore complex</location>
    </subcellularLocation>
</comment>
<dbReference type="GO" id="GO:0030674">
    <property type="term" value="F:protein-macromolecule adaptor activity"/>
    <property type="evidence" value="ECO:0007669"/>
    <property type="project" value="TreeGrafter"/>
</dbReference>
<evidence type="ECO:0000256" key="4">
    <source>
        <dbReference type="ARBA" id="ARBA00022448"/>
    </source>
</evidence>
<feature type="transmembrane region" description="Helical" evidence="13">
    <location>
        <begin position="83"/>
        <end position="105"/>
    </location>
</feature>
<evidence type="ECO:0000256" key="9">
    <source>
        <dbReference type="ARBA" id="ARBA00023010"/>
    </source>
</evidence>
<dbReference type="GO" id="GO:0005816">
    <property type="term" value="C:spindle pole body"/>
    <property type="evidence" value="ECO:0007669"/>
    <property type="project" value="TreeGrafter"/>
</dbReference>
<keyword evidence="10" id="KW-0906">Nuclear pore complex</keyword>
<dbReference type="AlphaFoldDB" id="A0A1X2G9C9"/>
<evidence type="ECO:0000256" key="10">
    <source>
        <dbReference type="ARBA" id="ARBA00023132"/>
    </source>
</evidence>
<comment type="similarity">
    <text evidence="3">Belongs to the NDC1 family.</text>
</comment>
<accession>A0A1X2G9C9</accession>
<dbReference type="OrthoDB" id="67850at2759"/>
<keyword evidence="15" id="KW-1185">Reference proteome</keyword>
<evidence type="ECO:0000256" key="13">
    <source>
        <dbReference type="SAM" id="Phobius"/>
    </source>
</evidence>
<dbReference type="GO" id="GO:0015031">
    <property type="term" value="P:protein transport"/>
    <property type="evidence" value="ECO:0007669"/>
    <property type="project" value="UniProtKB-KW"/>
</dbReference>
<evidence type="ECO:0008006" key="16">
    <source>
        <dbReference type="Google" id="ProtNLM"/>
    </source>
</evidence>
<comment type="caution">
    <text evidence="14">The sequence shown here is derived from an EMBL/GenBank/DDBJ whole genome shotgun (WGS) entry which is preliminary data.</text>
</comment>
<keyword evidence="4" id="KW-0813">Transport</keyword>
<keyword evidence="6" id="KW-0509">mRNA transport</keyword>
<evidence type="ECO:0000313" key="15">
    <source>
        <dbReference type="Proteomes" id="UP000242146"/>
    </source>
</evidence>
<gene>
    <name evidence="14" type="ORF">DM01DRAFT_306864</name>
</gene>
<evidence type="ECO:0000256" key="8">
    <source>
        <dbReference type="ARBA" id="ARBA00022989"/>
    </source>
</evidence>
<evidence type="ECO:0000256" key="12">
    <source>
        <dbReference type="ARBA" id="ARBA00023242"/>
    </source>
</evidence>
<dbReference type="Proteomes" id="UP000242146">
    <property type="component" value="Unassembled WGS sequence"/>
</dbReference>
<evidence type="ECO:0000313" key="14">
    <source>
        <dbReference type="EMBL" id="ORX48293.1"/>
    </source>
</evidence>
<dbReference type="PANTHER" id="PTHR13269:SF6">
    <property type="entry name" value="NUCLEOPORIN NDC1"/>
    <property type="match status" value="1"/>
</dbReference>
<evidence type="ECO:0000256" key="1">
    <source>
        <dbReference type="ARBA" id="ARBA00004232"/>
    </source>
</evidence>
<dbReference type="GO" id="GO:0006999">
    <property type="term" value="P:nuclear pore organization"/>
    <property type="evidence" value="ECO:0007669"/>
    <property type="project" value="TreeGrafter"/>
</dbReference>
<evidence type="ECO:0000256" key="5">
    <source>
        <dbReference type="ARBA" id="ARBA00022692"/>
    </source>
</evidence>
<keyword evidence="7" id="KW-0653">Protein transport</keyword>
<organism evidence="14 15">
    <name type="scientific">Hesseltinella vesiculosa</name>
    <dbReference type="NCBI Taxonomy" id="101127"/>
    <lineage>
        <taxon>Eukaryota</taxon>
        <taxon>Fungi</taxon>
        <taxon>Fungi incertae sedis</taxon>
        <taxon>Mucoromycota</taxon>
        <taxon>Mucoromycotina</taxon>
        <taxon>Mucoromycetes</taxon>
        <taxon>Mucorales</taxon>
        <taxon>Cunninghamellaceae</taxon>
        <taxon>Hesseltinella</taxon>
    </lineage>
</organism>
<feature type="transmembrane region" description="Helical" evidence="13">
    <location>
        <begin position="43"/>
        <end position="62"/>
    </location>
</feature>
<dbReference type="GO" id="GO:0031965">
    <property type="term" value="C:nuclear membrane"/>
    <property type="evidence" value="ECO:0007669"/>
    <property type="project" value="UniProtKB-SubCell"/>
</dbReference>
<keyword evidence="8 13" id="KW-1133">Transmembrane helix</keyword>
<evidence type="ECO:0000256" key="2">
    <source>
        <dbReference type="ARBA" id="ARBA00004567"/>
    </source>
</evidence>
<protein>
    <recommendedName>
        <fullName evidence="16">Nucleoporin protein Ndc1-Nup</fullName>
    </recommendedName>
</protein>
<keyword evidence="12" id="KW-0539">Nucleus</keyword>
<keyword evidence="11 13" id="KW-0472">Membrane</keyword>
<reference evidence="14 15" key="1">
    <citation type="submission" date="2016-07" db="EMBL/GenBank/DDBJ databases">
        <title>Pervasive Adenine N6-methylation of Active Genes in Fungi.</title>
        <authorList>
            <consortium name="DOE Joint Genome Institute"/>
            <person name="Mondo S.J."/>
            <person name="Dannebaum R.O."/>
            <person name="Kuo R.C."/>
            <person name="Labutti K."/>
            <person name="Haridas S."/>
            <person name="Kuo A."/>
            <person name="Salamov A."/>
            <person name="Ahrendt S.R."/>
            <person name="Lipzen A."/>
            <person name="Sullivan W."/>
            <person name="Andreopoulos W.B."/>
            <person name="Clum A."/>
            <person name="Lindquist E."/>
            <person name="Daum C."/>
            <person name="Ramamoorthy G.K."/>
            <person name="Gryganskyi A."/>
            <person name="Culley D."/>
            <person name="Magnuson J.K."/>
            <person name="James T.Y."/>
            <person name="O'Malley M.A."/>
            <person name="Stajich J.E."/>
            <person name="Spatafora J.W."/>
            <person name="Visel A."/>
            <person name="Grigoriev I.V."/>
        </authorList>
    </citation>
    <scope>NUCLEOTIDE SEQUENCE [LARGE SCALE GENOMIC DNA]</scope>
    <source>
        <strain evidence="14 15">NRRL 3301</strain>
    </source>
</reference>
<proteinExistence type="inferred from homology"/>
<feature type="transmembrane region" description="Helical" evidence="13">
    <location>
        <begin position="210"/>
        <end position="229"/>
    </location>
</feature>
<feature type="transmembrane region" description="Helical" evidence="13">
    <location>
        <begin position="133"/>
        <end position="151"/>
    </location>
</feature>
<dbReference type="InterPro" id="IPR019049">
    <property type="entry name" value="Nucleoporin_prot_Ndc1/Nup"/>
</dbReference>
<evidence type="ECO:0000256" key="7">
    <source>
        <dbReference type="ARBA" id="ARBA00022927"/>
    </source>
</evidence>
<dbReference type="EMBL" id="MCGT01000030">
    <property type="protein sequence ID" value="ORX48293.1"/>
    <property type="molecule type" value="Genomic_DNA"/>
</dbReference>
<keyword evidence="5 13" id="KW-0812">Transmembrane</keyword>
<name>A0A1X2G9C9_9FUNG</name>
<dbReference type="GO" id="GO:0051028">
    <property type="term" value="P:mRNA transport"/>
    <property type="evidence" value="ECO:0007669"/>
    <property type="project" value="UniProtKB-KW"/>
</dbReference>
<dbReference type="Pfam" id="PF09531">
    <property type="entry name" value="Ndc1_Nup"/>
    <property type="match status" value="1"/>
</dbReference>
<dbReference type="PANTHER" id="PTHR13269">
    <property type="entry name" value="NUCLEOPORIN NDC1"/>
    <property type="match status" value="1"/>
</dbReference>
<evidence type="ECO:0000256" key="3">
    <source>
        <dbReference type="ARBA" id="ARBA00005760"/>
    </source>
</evidence>
<sequence length="573" mass="65277">MRIIVTLAITSWAVTTLFALRPSNLFHVFTLPFSTGIGSLSFAMFFFSSVLAIVKTSQLALWKPRYLNGISELTASIRNLDHWLVTFAYAAMSCLLIRCYFLSIINDGYSSQLFTYPPGYRTFVREMNQEQLFVIYFSLLLGILYSYRRLLLDCNILRLSLVQPPTLTVLHQNLRPMAKQSMHYTFHILWISYFSFIIFNRVFYSLAAHLSAFVFGHILVSPVIGFHWYNLLFIFRVYLAGVYVVYGWECVDVLVNAAMSRMPIASSLYAPTTLECLHNGIQDSSDSFVRSTALAELAVISMKQAKQRKKIFADTDTWGSLSKALMDDLVNLCTRIKDEYTSTLPVTTNKFVLRPHIEKKPPPSIFTTVLLKEDDSIFYPYDDEEDNHELDDRLTAFDADDIPHHLPTDLIDAEPFLPDNPATAYVANLYHTLSRHFFNLKHVKRLTTITREQKMRALLFDTPDQIHIVQALGALSAASLKEDELGYVQFDLAKVLTVLLDTIKQLERLATSPPAPYMALPSIYDLASRAIPEVSMITRALEDAILGIVLEVGSDMKFIRLDKKHRSQLASYT</sequence>